<proteinExistence type="predicted"/>
<name>A0A4C1UWH4_EUMVA</name>
<evidence type="ECO:0000313" key="1">
    <source>
        <dbReference type="EMBL" id="GBP30629.1"/>
    </source>
</evidence>
<gene>
    <name evidence="1" type="ORF">EVAR_76173_1</name>
</gene>
<dbReference type="Proteomes" id="UP000299102">
    <property type="component" value="Unassembled WGS sequence"/>
</dbReference>
<dbReference type="EMBL" id="BGZK01000235">
    <property type="protein sequence ID" value="GBP30629.1"/>
    <property type="molecule type" value="Genomic_DNA"/>
</dbReference>
<protein>
    <submittedName>
        <fullName evidence="1">Uncharacterized protein</fullName>
    </submittedName>
</protein>
<comment type="caution">
    <text evidence="1">The sequence shown here is derived from an EMBL/GenBank/DDBJ whole genome shotgun (WGS) entry which is preliminary data.</text>
</comment>
<accession>A0A4C1UWH4</accession>
<dbReference type="AlphaFoldDB" id="A0A4C1UWH4"/>
<evidence type="ECO:0000313" key="2">
    <source>
        <dbReference type="Proteomes" id="UP000299102"/>
    </source>
</evidence>
<organism evidence="1 2">
    <name type="scientific">Eumeta variegata</name>
    <name type="common">Bagworm moth</name>
    <name type="synonym">Eumeta japonica</name>
    <dbReference type="NCBI Taxonomy" id="151549"/>
    <lineage>
        <taxon>Eukaryota</taxon>
        <taxon>Metazoa</taxon>
        <taxon>Ecdysozoa</taxon>
        <taxon>Arthropoda</taxon>
        <taxon>Hexapoda</taxon>
        <taxon>Insecta</taxon>
        <taxon>Pterygota</taxon>
        <taxon>Neoptera</taxon>
        <taxon>Endopterygota</taxon>
        <taxon>Lepidoptera</taxon>
        <taxon>Glossata</taxon>
        <taxon>Ditrysia</taxon>
        <taxon>Tineoidea</taxon>
        <taxon>Psychidae</taxon>
        <taxon>Oiketicinae</taxon>
        <taxon>Eumeta</taxon>
    </lineage>
</organism>
<reference evidence="1 2" key="1">
    <citation type="journal article" date="2019" name="Commun. Biol.">
        <title>The bagworm genome reveals a unique fibroin gene that provides high tensile strength.</title>
        <authorList>
            <person name="Kono N."/>
            <person name="Nakamura H."/>
            <person name="Ohtoshi R."/>
            <person name="Tomita M."/>
            <person name="Numata K."/>
            <person name="Arakawa K."/>
        </authorList>
    </citation>
    <scope>NUCLEOTIDE SEQUENCE [LARGE SCALE GENOMIC DNA]</scope>
</reference>
<sequence>MTVKGHQSGAPPAPPGVPYEVYSPYCKLHVTSYAVTQVVQEVFSLWESDRPVCPGAWTVHNGFFSSFRAPFARGELLQKKNLTRPFRQHRALGCHATRSVTQRDEKAVGGVKNGKIECDAAYERTL</sequence>
<keyword evidence="2" id="KW-1185">Reference proteome</keyword>